<dbReference type="GO" id="GO:0005829">
    <property type="term" value="C:cytosol"/>
    <property type="evidence" value="ECO:0007669"/>
    <property type="project" value="TreeGrafter"/>
</dbReference>
<dbReference type="Pfam" id="PF00326">
    <property type="entry name" value="Peptidase_S9"/>
    <property type="match status" value="1"/>
</dbReference>
<comment type="caution">
    <text evidence="10">The sequence shown here is derived from an EMBL/GenBank/DDBJ whole genome shotgun (WGS) entry which is preliminary data.</text>
</comment>
<keyword evidence="6" id="KW-0720">Serine protease</keyword>
<proteinExistence type="inferred from homology"/>
<dbReference type="PANTHER" id="PTHR42881:SF2">
    <property type="entry name" value="PROLYL ENDOPEPTIDASE"/>
    <property type="match status" value="1"/>
</dbReference>
<keyword evidence="4" id="KW-0645">Protease</keyword>
<evidence type="ECO:0000313" key="10">
    <source>
        <dbReference type="EMBL" id="TGN64796.1"/>
    </source>
</evidence>
<dbReference type="InterPro" id="IPR002470">
    <property type="entry name" value="Peptidase_S9A"/>
</dbReference>
<name>A0A4Z1CB66_9ACTN</name>
<keyword evidence="5" id="KW-0378">Hydrolase</keyword>
<dbReference type="GO" id="GO:0006508">
    <property type="term" value="P:proteolysis"/>
    <property type="evidence" value="ECO:0007669"/>
    <property type="project" value="UniProtKB-KW"/>
</dbReference>
<evidence type="ECO:0000256" key="1">
    <source>
        <dbReference type="ARBA" id="ARBA00001070"/>
    </source>
</evidence>
<dbReference type="Pfam" id="PF02897">
    <property type="entry name" value="Peptidase_S9_N"/>
    <property type="match status" value="1"/>
</dbReference>
<evidence type="ECO:0000256" key="5">
    <source>
        <dbReference type="ARBA" id="ARBA00022801"/>
    </source>
</evidence>
<gene>
    <name evidence="10" type="ORF">EXE59_13130</name>
</gene>
<evidence type="ECO:0000256" key="6">
    <source>
        <dbReference type="ARBA" id="ARBA00022825"/>
    </source>
</evidence>
<sequence>MSRTQSLPAIDTPREPVPTTFHGEDVTEDYRWLEESSDRTKEWTAAQDERARAYVNSLESHEHIRKRVEEVLKVDSTSYARLSRGQSTYFALKTQPPLQQPLLVALAALDDLAGERVVVDPNALDETGATTIDWYVPSPDGALAAVSLSSHGTEDGTLHVYDTTTGELADTVIPGVNSGTAGGSLAWRHDGQGYWYTRHPRPGTVADEDLGFDQDVWFHRLGSRPEEDGRELSGVFADNRITENFLSASADGQWVMDHAQKGDGGEWQVFVRPQGDGSDWRLVADIADKCIRAAFGGSSLFVLSVRDEPHGQVLRLDLDADVTVADARLVVPSGPVTIEEIAATDARLWVADIDGGPSAIRCFDHDGHPLPEVPLPETCAVDWLIDLGRDEAAWAVETFVSPRQWWVQDDDDPEPRRTALDTVTPVEFTDIEVERVFATSKDGTRVPINVLARMGTPMDGSAPTVLYGYGGYAISLKPWFDPSWLPWLEQGGVLAVANIRGGGEYGQEWHHAGRLANKQNCFDDFIACADHLVETKVTSRDRLGLVGGSNGGLLVGAVLTQRPDLATAVVCAVPVLDSLRSELTPNGAFNVTEFGTVLDPEMFKALRAYSPYHNVHDGTPYPAVLFTAGEFDPRVEAHHAKKMTARLQAATSSDQPVLLRMESGGHGIGRSLDEMVGEVTDYLAFLFDRLGAHYRA</sequence>
<protein>
    <recommendedName>
        <fullName evidence="3">prolyl oligopeptidase</fullName>
        <ecNumber evidence="3">3.4.21.26</ecNumber>
    </recommendedName>
</protein>
<dbReference type="InterPro" id="IPR051167">
    <property type="entry name" value="Prolyl_oligopep/macrocyclase"/>
</dbReference>
<dbReference type="SUPFAM" id="SSF50993">
    <property type="entry name" value="Peptidase/esterase 'gauge' domain"/>
    <property type="match status" value="1"/>
</dbReference>
<evidence type="ECO:0000256" key="7">
    <source>
        <dbReference type="SAM" id="MobiDB-lite"/>
    </source>
</evidence>
<feature type="domain" description="Peptidase S9 prolyl oligopeptidase catalytic" evidence="8">
    <location>
        <begin position="485"/>
        <end position="691"/>
    </location>
</feature>
<dbReference type="Gene3D" id="3.40.50.1820">
    <property type="entry name" value="alpha/beta hydrolase"/>
    <property type="match status" value="1"/>
</dbReference>
<dbReference type="Proteomes" id="UP000297496">
    <property type="component" value="Unassembled WGS sequence"/>
</dbReference>
<dbReference type="RefSeq" id="WP_135839304.1">
    <property type="nucleotide sequence ID" value="NZ_SRRO01000001.1"/>
</dbReference>
<evidence type="ECO:0000259" key="9">
    <source>
        <dbReference type="Pfam" id="PF02897"/>
    </source>
</evidence>
<dbReference type="PRINTS" id="PR00862">
    <property type="entry name" value="PROLIGOPTASE"/>
</dbReference>
<dbReference type="PANTHER" id="PTHR42881">
    <property type="entry name" value="PROLYL ENDOPEPTIDASE"/>
    <property type="match status" value="1"/>
</dbReference>
<feature type="region of interest" description="Disordered" evidence="7">
    <location>
        <begin position="1"/>
        <end position="24"/>
    </location>
</feature>
<dbReference type="Gene3D" id="2.130.10.120">
    <property type="entry name" value="Prolyl oligopeptidase, N-terminal domain"/>
    <property type="match status" value="1"/>
</dbReference>
<evidence type="ECO:0000256" key="3">
    <source>
        <dbReference type="ARBA" id="ARBA00011897"/>
    </source>
</evidence>
<dbReference type="EC" id="3.4.21.26" evidence="3"/>
<accession>A0A4Z1CB66</accession>
<organism evidence="10 11">
    <name type="scientific">Nocardioides eburneiflavus</name>
    <dbReference type="NCBI Taxonomy" id="2518372"/>
    <lineage>
        <taxon>Bacteria</taxon>
        <taxon>Bacillati</taxon>
        <taxon>Actinomycetota</taxon>
        <taxon>Actinomycetes</taxon>
        <taxon>Propionibacteriales</taxon>
        <taxon>Nocardioidaceae</taxon>
        <taxon>Nocardioides</taxon>
    </lineage>
</organism>
<dbReference type="OrthoDB" id="9801421at2"/>
<dbReference type="InterPro" id="IPR029058">
    <property type="entry name" value="AB_hydrolase_fold"/>
</dbReference>
<evidence type="ECO:0000259" key="8">
    <source>
        <dbReference type="Pfam" id="PF00326"/>
    </source>
</evidence>
<dbReference type="GO" id="GO:0070012">
    <property type="term" value="F:oligopeptidase activity"/>
    <property type="evidence" value="ECO:0007669"/>
    <property type="project" value="TreeGrafter"/>
</dbReference>
<dbReference type="SUPFAM" id="SSF53474">
    <property type="entry name" value="alpha/beta-Hydrolases"/>
    <property type="match status" value="1"/>
</dbReference>
<dbReference type="InterPro" id="IPR023302">
    <property type="entry name" value="Pept_S9A_N"/>
</dbReference>
<keyword evidence="11" id="KW-1185">Reference proteome</keyword>
<evidence type="ECO:0000256" key="4">
    <source>
        <dbReference type="ARBA" id="ARBA00022670"/>
    </source>
</evidence>
<dbReference type="EMBL" id="SRRO01000001">
    <property type="protein sequence ID" value="TGN64796.1"/>
    <property type="molecule type" value="Genomic_DNA"/>
</dbReference>
<evidence type="ECO:0000256" key="2">
    <source>
        <dbReference type="ARBA" id="ARBA00005228"/>
    </source>
</evidence>
<dbReference type="GO" id="GO:0004252">
    <property type="term" value="F:serine-type endopeptidase activity"/>
    <property type="evidence" value="ECO:0007669"/>
    <property type="project" value="UniProtKB-EC"/>
</dbReference>
<dbReference type="FunFam" id="3.40.50.1820:FF:000005">
    <property type="entry name" value="Prolyl endopeptidase"/>
    <property type="match status" value="1"/>
</dbReference>
<dbReference type="InterPro" id="IPR001375">
    <property type="entry name" value="Peptidase_S9_cat"/>
</dbReference>
<reference evidence="10 11" key="1">
    <citation type="submission" date="2019-04" db="EMBL/GenBank/DDBJ databases">
        <title>Three New Species of Nocardioides, Nocardioides euryhalodurans sp. nov., Nocardioides seonyuensis sp. nov. and Nocardioides eburneoflavus sp. nov. Isolated from Soil.</title>
        <authorList>
            <person name="Roh S.G."/>
            <person name="Lee C."/>
            <person name="Kim M.-K."/>
            <person name="Kim S.B."/>
        </authorList>
    </citation>
    <scope>NUCLEOTIDE SEQUENCE [LARGE SCALE GENOMIC DNA]</scope>
    <source>
        <strain evidence="10 11">MMS17-SY213</strain>
    </source>
</reference>
<feature type="domain" description="Peptidase S9A N-terminal" evidence="9">
    <location>
        <begin position="16"/>
        <end position="409"/>
    </location>
</feature>
<comment type="catalytic activity">
    <reaction evidence="1">
        <text>Hydrolysis of Pro-|-Xaa &gt;&gt; Ala-|-Xaa in oligopeptides.</text>
        <dbReference type="EC" id="3.4.21.26"/>
    </reaction>
</comment>
<evidence type="ECO:0000313" key="11">
    <source>
        <dbReference type="Proteomes" id="UP000297496"/>
    </source>
</evidence>
<comment type="similarity">
    <text evidence="2">Belongs to the peptidase S9A family.</text>
</comment>
<dbReference type="AlphaFoldDB" id="A0A4Z1CB66"/>